<keyword evidence="3" id="KW-1185">Reference proteome</keyword>
<comment type="caution">
    <text evidence="2">The sequence shown here is derived from an EMBL/GenBank/DDBJ whole genome shotgun (WGS) entry which is preliminary data.</text>
</comment>
<evidence type="ECO:0000256" key="1">
    <source>
        <dbReference type="SAM" id="MobiDB-lite"/>
    </source>
</evidence>
<protein>
    <submittedName>
        <fullName evidence="2">Unnamed protein product</fullName>
    </submittedName>
</protein>
<accession>A0A9W6XP78</accession>
<dbReference type="Proteomes" id="UP001165083">
    <property type="component" value="Unassembled WGS sequence"/>
</dbReference>
<dbReference type="EMBL" id="BSXW01002539">
    <property type="protein sequence ID" value="GMF42854.1"/>
    <property type="molecule type" value="Genomic_DNA"/>
</dbReference>
<feature type="compositionally biased region" description="Low complexity" evidence="1">
    <location>
        <begin position="159"/>
        <end position="171"/>
    </location>
</feature>
<gene>
    <name evidence="2" type="ORF">Plil01_001683800</name>
</gene>
<dbReference type="OrthoDB" id="347587at2759"/>
<name>A0A9W6XP78_9STRA</name>
<evidence type="ECO:0000313" key="3">
    <source>
        <dbReference type="Proteomes" id="UP001165083"/>
    </source>
</evidence>
<dbReference type="AlphaFoldDB" id="A0A9W6XP78"/>
<sequence length="206" mass="22332">MDAIRQRHDDALEQIGSKIRGAPDRAKSTTELRLNQTVPEYTGAALRPDIVLRNVNAKTMVIADLAVTFEDHATRACHSSLQLSHDHKTLKYQPIVAELRHKGWRVETAAIVYGSLGSVQPSTSKRTQRSSSFTSARLDSWISSCQAIAFVPATASGAGTAGATANTSGAALPRERRVGLGGGRGAHRRHRHGDKLVIKTDRALHR</sequence>
<organism evidence="2 3">
    <name type="scientific">Phytophthora lilii</name>
    <dbReference type="NCBI Taxonomy" id="2077276"/>
    <lineage>
        <taxon>Eukaryota</taxon>
        <taxon>Sar</taxon>
        <taxon>Stramenopiles</taxon>
        <taxon>Oomycota</taxon>
        <taxon>Peronosporomycetes</taxon>
        <taxon>Peronosporales</taxon>
        <taxon>Peronosporaceae</taxon>
        <taxon>Phytophthora</taxon>
    </lineage>
</organism>
<evidence type="ECO:0000313" key="2">
    <source>
        <dbReference type="EMBL" id="GMF42854.1"/>
    </source>
</evidence>
<feature type="region of interest" description="Disordered" evidence="1">
    <location>
        <begin position="159"/>
        <end position="190"/>
    </location>
</feature>
<reference evidence="2" key="1">
    <citation type="submission" date="2023-04" db="EMBL/GenBank/DDBJ databases">
        <title>Phytophthora lilii NBRC 32176.</title>
        <authorList>
            <person name="Ichikawa N."/>
            <person name="Sato H."/>
            <person name="Tonouchi N."/>
        </authorList>
    </citation>
    <scope>NUCLEOTIDE SEQUENCE</scope>
    <source>
        <strain evidence="2">NBRC 32176</strain>
    </source>
</reference>
<proteinExistence type="predicted"/>